<dbReference type="InterPro" id="IPR015946">
    <property type="entry name" value="KH_dom-like_a/b"/>
</dbReference>
<dbReference type="FunFam" id="3.30.300.20:FF:000002">
    <property type="entry name" value="Transcription termination/antitermination protein NusA"/>
    <property type="match status" value="1"/>
</dbReference>
<dbReference type="PANTHER" id="PTHR22648:SF0">
    <property type="entry name" value="TRANSCRIPTION TERMINATION_ANTITERMINATION PROTEIN NUSA"/>
    <property type="match status" value="1"/>
</dbReference>
<dbReference type="InterPro" id="IPR030842">
    <property type="entry name" value="TF_NusA_bacterial"/>
</dbReference>
<keyword evidence="6 7" id="KW-0804">Transcription</keyword>
<gene>
    <name evidence="7" type="primary">nusA</name>
    <name evidence="10" type="ORF">A2938_02875</name>
</gene>
<sequence>MLFDLKTINAVLTELEETRGVPREKVIEAIESALATAYRKEYGKKGQIVRAKFSAVSGAVEFFQVKEVVDDTKVIVRSENEDGEEIERAADDDRIFYNSEHHIFIEDARKIKKGAQLEDEIIFPLETKSDFGRIAAQTAKQVVIQKIREAEKVSVLSEYGTRAGEIVSGTVQRIERGAIFIDIGRATGILPYEEQIPGERYRQGERVRAYLMRVEDTPRGVHLRLSRAAPKFIEALFKQETPEVASGAVEIKAIAREPGSRAKIAVASNDPHIDPVGSLVGGRGVRVSTVMSELGGEKIDIIQWFENLKKFVTEALSPAKVLSVEVLDEAARHVKAIVADDQQSLAIGRGGQNVRLAARLTNAKIDIASLNKPAEPPPATAETEKAEPVPTETKTE</sequence>
<dbReference type="FunFam" id="3.30.300.20:FF:000005">
    <property type="entry name" value="Transcription termination/antitermination protein NusA"/>
    <property type="match status" value="1"/>
</dbReference>
<dbReference type="SMART" id="SM00316">
    <property type="entry name" value="S1"/>
    <property type="match status" value="1"/>
</dbReference>
<dbReference type="Gene3D" id="3.30.1480.10">
    <property type="entry name" value="NusA, N-terminal domain"/>
    <property type="match status" value="1"/>
</dbReference>
<dbReference type="InterPro" id="IPR013735">
    <property type="entry name" value="TF_NusA_N"/>
</dbReference>
<evidence type="ECO:0000259" key="9">
    <source>
        <dbReference type="PROSITE" id="PS50126"/>
    </source>
</evidence>
<dbReference type="Gene3D" id="2.40.50.140">
    <property type="entry name" value="Nucleic acid-binding proteins"/>
    <property type="match status" value="1"/>
</dbReference>
<dbReference type="HAMAP" id="MF_00945_B">
    <property type="entry name" value="NusA_B"/>
    <property type="match status" value="1"/>
</dbReference>
<keyword evidence="5 7" id="KW-0805">Transcription regulation</keyword>
<keyword evidence="4 7" id="KW-0694">RNA-binding</keyword>
<evidence type="ECO:0000313" key="10">
    <source>
        <dbReference type="EMBL" id="OHA33939.1"/>
    </source>
</evidence>
<dbReference type="InterPro" id="IPR012340">
    <property type="entry name" value="NA-bd_OB-fold"/>
</dbReference>
<dbReference type="AlphaFoldDB" id="A0A1G2NEQ3"/>
<evidence type="ECO:0000256" key="5">
    <source>
        <dbReference type="ARBA" id="ARBA00023015"/>
    </source>
</evidence>
<organism evidence="10 11">
    <name type="scientific">Candidatus Taylorbacteria bacterium RIFCSPLOWO2_01_FULL_48_100</name>
    <dbReference type="NCBI Taxonomy" id="1802322"/>
    <lineage>
        <taxon>Bacteria</taxon>
        <taxon>Candidatus Tayloriibacteriota</taxon>
    </lineage>
</organism>
<dbReference type="CDD" id="cd04455">
    <property type="entry name" value="S1_NusA"/>
    <property type="match status" value="1"/>
</dbReference>
<dbReference type="GO" id="GO:0003723">
    <property type="term" value="F:RNA binding"/>
    <property type="evidence" value="ECO:0007669"/>
    <property type="project" value="UniProtKB-UniRule"/>
</dbReference>
<comment type="similarity">
    <text evidence="7">Belongs to the NusA family.</text>
</comment>
<feature type="domain" description="S1 motif" evidence="9">
    <location>
        <begin position="164"/>
        <end position="226"/>
    </location>
</feature>
<dbReference type="CDD" id="cd22529">
    <property type="entry name" value="KH-II_NusA_rpt2"/>
    <property type="match status" value="1"/>
</dbReference>
<evidence type="ECO:0000256" key="7">
    <source>
        <dbReference type="HAMAP-Rule" id="MF_00945"/>
    </source>
</evidence>
<proteinExistence type="inferred from homology"/>
<dbReference type="CDD" id="cd02134">
    <property type="entry name" value="KH-II_NusA_rpt1"/>
    <property type="match status" value="1"/>
</dbReference>
<dbReference type="GO" id="GO:0003700">
    <property type="term" value="F:DNA-binding transcription factor activity"/>
    <property type="evidence" value="ECO:0007669"/>
    <property type="project" value="InterPro"/>
</dbReference>
<dbReference type="InterPro" id="IPR025249">
    <property type="entry name" value="TF_NusA_KH_1st"/>
</dbReference>
<feature type="region of interest" description="Disordered" evidence="8">
    <location>
        <begin position="368"/>
        <end position="396"/>
    </location>
</feature>
<dbReference type="Pfam" id="PF00575">
    <property type="entry name" value="S1"/>
    <property type="match status" value="1"/>
</dbReference>
<keyword evidence="3 7" id="KW-0889">Transcription antitermination</keyword>
<evidence type="ECO:0000256" key="4">
    <source>
        <dbReference type="ARBA" id="ARBA00022884"/>
    </source>
</evidence>
<accession>A0A1G2NEQ3</accession>
<dbReference type="PROSITE" id="PS50084">
    <property type="entry name" value="KH_TYPE_1"/>
    <property type="match status" value="1"/>
</dbReference>
<evidence type="ECO:0000256" key="8">
    <source>
        <dbReference type="SAM" id="MobiDB-lite"/>
    </source>
</evidence>
<evidence type="ECO:0000256" key="3">
    <source>
        <dbReference type="ARBA" id="ARBA00022814"/>
    </source>
</evidence>
<evidence type="ECO:0000256" key="2">
    <source>
        <dbReference type="ARBA" id="ARBA00022490"/>
    </source>
</evidence>
<dbReference type="SUPFAM" id="SSF69705">
    <property type="entry name" value="Transcription factor NusA, N-terminal domain"/>
    <property type="match status" value="1"/>
</dbReference>
<dbReference type="Gene3D" id="3.30.300.20">
    <property type="match status" value="2"/>
</dbReference>
<dbReference type="PANTHER" id="PTHR22648">
    <property type="entry name" value="TRANSCRIPTION TERMINATION FACTOR NUSA"/>
    <property type="match status" value="1"/>
</dbReference>
<evidence type="ECO:0000313" key="11">
    <source>
        <dbReference type="Proteomes" id="UP000177797"/>
    </source>
</evidence>
<keyword evidence="2 7" id="KW-0963">Cytoplasm</keyword>
<comment type="function">
    <text evidence="7">Participates in both transcription termination and antitermination.</text>
</comment>
<dbReference type="Pfam" id="PF13184">
    <property type="entry name" value="KH_NusA_1st"/>
    <property type="match status" value="1"/>
</dbReference>
<dbReference type="EMBL" id="MHSA01000021">
    <property type="protein sequence ID" value="OHA33939.1"/>
    <property type="molecule type" value="Genomic_DNA"/>
</dbReference>
<dbReference type="InterPro" id="IPR003029">
    <property type="entry name" value="S1_domain"/>
</dbReference>
<dbReference type="GO" id="GO:0006353">
    <property type="term" value="P:DNA-templated transcription termination"/>
    <property type="evidence" value="ECO:0007669"/>
    <property type="project" value="UniProtKB-UniRule"/>
</dbReference>
<name>A0A1G2NEQ3_9BACT</name>
<dbReference type="PROSITE" id="PS50126">
    <property type="entry name" value="S1"/>
    <property type="match status" value="1"/>
</dbReference>
<comment type="caution">
    <text evidence="10">The sequence shown here is derived from an EMBL/GenBank/DDBJ whole genome shotgun (WGS) entry which is preliminary data.</text>
</comment>
<keyword evidence="1 7" id="KW-0806">Transcription termination</keyword>
<dbReference type="InterPro" id="IPR010213">
    <property type="entry name" value="TF_NusA"/>
</dbReference>
<dbReference type="Pfam" id="PF26594">
    <property type="entry name" value="KH_NusA_2nd"/>
    <property type="match status" value="1"/>
</dbReference>
<evidence type="ECO:0000256" key="1">
    <source>
        <dbReference type="ARBA" id="ARBA00022472"/>
    </source>
</evidence>
<protein>
    <recommendedName>
        <fullName evidence="7">Transcription termination/antitermination protein NusA</fullName>
    </recommendedName>
</protein>
<evidence type="ECO:0000256" key="6">
    <source>
        <dbReference type="ARBA" id="ARBA00023163"/>
    </source>
</evidence>
<reference evidence="10 11" key="1">
    <citation type="journal article" date="2016" name="Nat. Commun.">
        <title>Thousands of microbial genomes shed light on interconnected biogeochemical processes in an aquifer system.</title>
        <authorList>
            <person name="Anantharaman K."/>
            <person name="Brown C.T."/>
            <person name="Hug L.A."/>
            <person name="Sharon I."/>
            <person name="Castelle C.J."/>
            <person name="Probst A.J."/>
            <person name="Thomas B.C."/>
            <person name="Singh A."/>
            <person name="Wilkins M.J."/>
            <person name="Karaoz U."/>
            <person name="Brodie E.L."/>
            <person name="Williams K.H."/>
            <person name="Hubbard S.S."/>
            <person name="Banfield J.F."/>
        </authorList>
    </citation>
    <scope>NUCLEOTIDE SEQUENCE [LARGE SCALE GENOMIC DNA]</scope>
</reference>
<dbReference type="InterPro" id="IPR009019">
    <property type="entry name" value="KH_sf_prok-type"/>
</dbReference>
<dbReference type="SUPFAM" id="SSF50249">
    <property type="entry name" value="Nucleic acid-binding proteins"/>
    <property type="match status" value="1"/>
</dbReference>
<comment type="subunit">
    <text evidence="7">Monomer. Binds directly to the core enzyme of the DNA-dependent RNA polymerase and to nascent RNA.</text>
</comment>
<dbReference type="Proteomes" id="UP000177797">
    <property type="component" value="Unassembled WGS sequence"/>
</dbReference>
<dbReference type="Pfam" id="PF08529">
    <property type="entry name" value="NusA_N"/>
    <property type="match status" value="1"/>
</dbReference>
<dbReference type="InterPro" id="IPR036555">
    <property type="entry name" value="NusA_N_sf"/>
</dbReference>
<dbReference type="InterPro" id="IPR058582">
    <property type="entry name" value="KH_NusA_2nd"/>
</dbReference>
<dbReference type="SUPFAM" id="SSF54814">
    <property type="entry name" value="Prokaryotic type KH domain (KH-domain type II)"/>
    <property type="match status" value="2"/>
</dbReference>
<dbReference type="GO" id="GO:0005829">
    <property type="term" value="C:cytosol"/>
    <property type="evidence" value="ECO:0007669"/>
    <property type="project" value="TreeGrafter"/>
</dbReference>
<feature type="compositionally biased region" description="Basic and acidic residues" evidence="8">
    <location>
        <begin position="382"/>
        <end position="396"/>
    </location>
</feature>
<comment type="subcellular location">
    <subcellularLocation>
        <location evidence="7">Cytoplasm</location>
    </subcellularLocation>
</comment>
<dbReference type="NCBIfam" id="TIGR01953">
    <property type="entry name" value="NusA"/>
    <property type="match status" value="1"/>
</dbReference>
<dbReference type="GO" id="GO:0031564">
    <property type="term" value="P:transcription antitermination"/>
    <property type="evidence" value="ECO:0007669"/>
    <property type="project" value="UniProtKB-UniRule"/>
</dbReference>